<dbReference type="Proteomes" id="UP000594261">
    <property type="component" value="Chromosome 11"/>
</dbReference>
<dbReference type="EnsemblPlants" id="QL11p041469:mrna">
    <property type="protein sequence ID" value="QL11p041469:mrna"/>
    <property type="gene ID" value="QL11p041469"/>
</dbReference>
<keyword evidence="1" id="KW-0472">Membrane</keyword>
<dbReference type="InParanoid" id="A0A7N2MZJ2"/>
<sequence>MTQMVQIIVDGKGLSGLDLKTDPGVLIVYAGFGSLMFTTCISFLFYLIHRWINYLSQLHPSLIGNYRSIFANSGSGCKTSTSLKALKHHSSSRGIILKLQRSMTKRCSLGIAPFSIVHSESVTSAILRTSS</sequence>
<keyword evidence="1" id="KW-1133">Transmembrane helix</keyword>
<evidence type="ECO:0000313" key="3">
    <source>
        <dbReference type="Proteomes" id="UP000594261"/>
    </source>
</evidence>
<dbReference type="PANTHER" id="PTHR31566">
    <property type="entry name" value="CYTOCHROME C BIOGENESIS PROTEIN CCS1, CHLOROPLASTIC"/>
    <property type="match status" value="1"/>
</dbReference>
<dbReference type="Gramene" id="QL11p041469:mrna">
    <property type="protein sequence ID" value="QL11p041469:mrna"/>
    <property type="gene ID" value="QL11p041469"/>
</dbReference>
<evidence type="ECO:0000256" key="1">
    <source>
        <dbReference type="SAM" id="Phobius"/>
    </source>
</evidence>
<proteinExistence type="predicted"/>
<dbReference type="EMBL" id="LRBV02000011">
    <property type="status" value="NOT_ANNOTATED_CDS"/>
    <property type="molecule type" value="Genomic_DNA"/>
</dbReference>
<evidence type="ECO:0000313" key="2">
    <source>
        <dbReference type="EnsemblPlants" id="QL11p041469:mrna"/>
    </source>
</evidence>
<name>A0A7N2MZJ2_QUELO</name>
<accession>A0A7N2MZJ2</accession>
<dbReference type="AlphaFoldDB" id="A0A7N2MZJ2"/>
<protein>
    <submittedName>
        <fullName evidence="2">Uncharacterized protein</fullName>
    </submittedName>
</protein>
<dbReference type="PANTHER" id="PTHR31566:SF0">
    <property type="entry name" value="CYTOCHROME C BIOGENESIS PROTEIN CCS1, CHLOROPLASTIC"/>
    <property type="match status" value="1"/>
</dbReference>
<keyword evidence="1" id="KW-0812">Transmembrane</keyword>
<reference evidence="2 3" key="1">
    <citation type="journal article" date="2016" name="G3 (Bethesda)">
        <title>First Draft Assembly and Annotation of the Genome of a California Endemic Oak Quercus lobata Nee (Fagaceae).</title>
        <authorList>
            <person name="Sork V.L."/>
            <person name="Fitz-Gibbon S.T."/>
            <person name="Puiu D."/>
            <person name="Crepeau M."/>
            <person name="Gugger P.F."/>
            <person name="Sherman R."/>
            <person name="Stevens K."/>
            <person name="Langley C.H."/>
            <person name="Pellegrini M."/>
            <person name="Salzberg S.L."/>
        </authorList>
    </citation>
    <scope>NUCLEOTIDE SEQUENCE [LARGE SCALE GENOMIC DNA]</scope>
    <source>
        <strain evidence="2 3">cv. SW786</strain>
    </source>
</reference>
<dbReference type="InterPro" id="IPR023494">
    <property type="entry name" value="Cyt_c_bgen_Ccs1/CcsB/ResB"/>
</dbReference>
<reference evidence="2" key="2">
    <citation type="submission" date="2021-01" db="UniProtKB">
        <authorList>
            <consortium name="EnsemblPlants"/>
        </authorList>
    </citation>
    <scope>IDENTIFICATION</scope>
</reference>
<keyword evidence="3" id="KW-1185">Reference proteome</keyword>
<feature type="transmembrane region" description="Helical" evidence="1">
    <location>
        <begin position="26"/>
        <end position="48"/>
    </location>
</feature>
<organism evidence="2 3">
    <name type="scientific">Quercus lobata</name>
    <name type="common">Valley oak</name>
    <dbReference type="NCBI Taxonomy" id="97700"/>
    <lineage>
        <taxon>Eukaryota</taxon>
        <taxon>Viridiplantae</taxon>
        <taxon>Streptophyta</taxon>
        <taxon>Embryophyta</taxon>
        <taxon>Tracheophyta</taxon>
        <taxon>Spermatophyta</taxon>
        <taxon>Magnoliopsida</taxon>
        <taxon>eudicotyledons</taxon>
        <taxon>Gunneridae</taxon>
        <taxon>Pentapetalae</taxon>
        <taxon>rosids</taxon>
        <taxon>fabids</taxon>
        <taxon>Fagales</taxon>
        <taxon>Fagaceae</taxon>
        <taxon>Quercus</taxon>
    </lineage>
</organism>